<dbReference type="InterPro" id="IPR008395">
    <property type="entry name" value="Agenet-like_dom"/>
</dbReference>
<dbReference type="SMART" id="SM00743">
    <property type="entry name" value="Agenet"/>
    <property type="match status" value="2"/>
</dbReference>
<comment type="caution">
    <text evidence="3">The sequence shown here is derived from an EMBL/GenBank/DDBJ whole genome shotgun (WGS) entry which is preliminary data.</text>
</comment>
<dbReference type="InterPro" id="IPR055274">
    <property type="entry name" value="SWO1"/>
</dbReference>
<feature type="region of interest" description="Disordered" evidence="1">
    <location>
        <begin position="1285"/>
        <end position="1336"/>
    </location>
</feature>
<evidence type="ECO:0000313" key="3">
    <source>
        <dbReference type="EMBL" id="KAK7847733.1"/>
    </source>
</evidence>
<feature type="region of interest" description="Disordered" evidence="1">
    <location>
        <begin position="1"/>
        <end position="22"/>
    </location>
</feature>
<feature type="domain" description="Agenet" evidence="2">
    <location>
        <begin position="1662"/>
        <end position="1720"/>
    </location>
</feature>
<feature type="compositionally biased region" description="Polar residues" evidence="1">
    <location>
        <begin position="1160"/>
        <end position="1187"/>
    </location>
</feature>
<feature type="compositionally biased region" description="Polar residues" evidence="1">
    <location>
        <begin position="827"/>
        <end position="849"/>
    </location>
</feature>
<dbReference type="EMBL" id="PKMF04000136">
    <property type="protein sequence ID" value="KAK7847733.1"/>
    <property type="molecule type" value="Genomic_DNA"/>
</dbReference>
<evidence type="ECO:0000256" key="1">
    <source>
        <dbReference type="SAM" id="MobiDB-lite"/>
    </source>
</evidence>
<feature type="compositionally biased region" description="Polar residues" evidence="1">
    <location>
        <begin position="957"/>
        <end position="971"/>
    </location>
</feature>
<feature type="compositionally biased region" description="Polar residues" evidence="1">
    <location>
        <begin position="2063"/>
        <end position="2073"/>
    </location>
</feature>
<proteinExistence type="predicted"/>
<feature type="compositionally biased region" description="Low complexity" evidence="1">
    <location>
        <begin position="1966"/>
        <end position="1982"/>
    </location>
</feature>
<keyword evidence="4" id="KW-1185">Reference proteome</keyword>
<feature type="compositionally biased region" description="Basic and acidic residues" evidence="1">
    <location>
        <begin position="850"/>
        <end position="871"/>
    </location>
</feature>
<feature type="compositionally biased region" description="Basic and acidic residues" evidence="1">
    <location>
        <begin position="894"/>
        <end position="904"/>
    </location>
</feature>
<dbReference type="Proteomes" id="UP000237347">
    <property type="component" value="Unassembled WGS sequence"/>
</dbReference>
<feature type="region of interest" description="Disordered" evidence="1">
    <location>
        <begin position="825"/>
        <end position="906"/>
    </location>
</feature>
<gene>
    <name evidence="3" type="ORF">CFP56_006219</name>
</gene>
<feature type="region of interest" description="Disordered" evidence="1">
    <location>
        <begin position="1465"/>
        <end position="1504"/>
    </location>
</feature>
<dbReference type="PANTHER" id="PTHR48429">
    <property type="entry name" value="AGENET DOMAIN-CONTAINING PROTEIN"/>
    <property type="match status" value="1"/>
</dbReference>
<feature type="region of interest" description="Disordered" evidence="1">
    <location>
        <begin position="943"/>
        <end position="1023"/>
    </location>
</feature>
<feature type="region of interest" description="Disordered" evidence="1">
    <location>
        <begin position="1966"/>
        <end position="2073"/>
    </location>
</feature>
<organism evidence="3 4">
    <name type="scientific">Quercus suber</name>
    <name type="common">Cork oak</name>
    <dbReference type="NCBI Taxonomy" id="58331"/>
    <lineage>
        <taxon>Eukaryota</taxon>
        <taxon>Viridiplantae</taxon>
        <taxon>Streptophyta</taxon>
        <taxon>Embryophyta</taxon>
        <taxon>Tracheophyta</taxon>
        <taxon>Spermatophyta</taxon>
        <taxon>Magnoliopsida</taxon>
        <taxon>eudicotyledons</taxon>
        <taxon>Gunneridae</taxon>
        <taxon>Pentapetalae</taxon>
        <taxon>rosids</taxon>
        <taxon>fabids</taxon>
        <taxon>Fagales</taxon>
        <taxon>Fagaceae</taxon>
        <taxon>Quercus</taxon>
    </lineage>
</organism>
<feature type="region of interest" description="Disordered" evidence="1">
    <location>
        <begin position="1138"/>
        <end position="1187"/>
    </location>
</feature>
<feature type="compositionally biased region" description="Basic and acidic residues" evidence="1">
    <location>
        <begin position="1877"/>
        <end position="1888"/>
    </location>
</feature>
<sequence length="2073" mass="224168">MDYDDNDFQSQNLHLAGEGSTKFPPVLQPYALPKFDFDDSLQGHLRFDSLVETEVFLGIESNEDNQWIEDFSRGSSGIEFNSSAAESCSISRRNNVWSEATSSESVEMLLKSVGQEETILRQTIVEESDACDELGSLTKQMEPSLKHDDDILPKIGDDTDLKSTLPQDEIPENFSMLKEDIPVEPCVEDTSKTHEGEFSVDGRSGELDPNAVSVKGGLPMIEEDPFADSKSDVADRRDINPLVDEYVDHKTQEDFSASGMQVDNMVPCAQNIISSGGEQNNEDLQHEIDDVGNMNLDGLQTRNDERKEEFHVLSREAENLDGNAVESGTFHLENPLGSTSKVDSVEEGNDIENRIINAEEPSSMVVVSALHTAEQCTEDVDSRIPVETRKCDAVLFKDTEFGEPSKVNTHEVSPLAFEGDTNFEGYAVQVSGPEAGISASVEPKMDAIVQLTYGLESVVEKDNLLESSQQLDNEILVSKSEASLSSKEDNKVSKVEDKENSSSHVGGISTVTVCSSAELLREACETGTLKVGQVVFEVSRENLVAEDHVSSSILDESTQICEADKVYGQGDVHKCDIDVSISDKKSTKLPSESSNMDCVVDGSLIVDKGAGTSSQCEGSAGNEPVVPLDVTVSNESALNATLENAKVASFDMTGVLQPSENVKTIDGVGDCKEVLTVSSVGTFTYSDKESTATKISTEAILSTLKESSELETEPGPASESEKDASFDTAGKLLQKTVHQSLPKADTCNAEIQREVQTVVVNEVNQECIRGTEVHAAICEVAAKEGGAADAVTFLEKREEATVEENLEKASSEASGSLSSAICAMESGSASSNPDKPTGSPNIISTTELSQSEKEKEGLRASTEEEVNRSTDQKAQVAEIDDVETSNSLSVSGDPKGKDSSKDEQSFSFEIGSLADLSRKDTGKNSQPFPSISAVKVLPIVEGSPSTSGLGQMDAKISQDNSTGSPQVSEGQITRGGSKGTHERKTRRTSGKTAIGKETPKRGNHVKGTTPTKQSERGDKAATASLSPSAIFQFVQSREMQHYGHVEGNSTKPIFVIAASASSLPDLNTSASPSTLFQQPFTDLQQVQLRAQIFVYGALIQGTAPEEAHMISAFGGPDGGRNVWENAWRACMERLHSQKSLPITPETPLPSRSGARVPDQASKQSTLQSKGVSSLLGRTSSKGTPTVVNSMIPLSSPLWSMPTPSGDALQSSVMQRGSAMDYQQTLSPLHPFQTPPVRNFVGHNTPWISQGPFRGPWMASPQTSAPDASTRLPNTEAIKLTPVKELSVPHSSGIKHPVVHSGVPTSTSLLDPKKVTASPGKNSTDPKSRKRRKNPVSEDLGQIVLQSQSQPEPVSTPAVTSHLPTSVVFTMPTGFASKATSEKFVISESPISSMDHLQKKADQDVQQRASLSEETLSKVKEARLQAEDAAVLSAAAFGPEGYWKVSRESTELVGKSIEVNREQLSNDIVGEGPDTSTKHQKDGASVKETKSATHEKSQLQTEMPKESMVDHMRLVDAISVPIPSNETDSRVQKGRKVSDLAKTIGVVPESEIGSRSTVRNEYEKAAETFKEDSIKEGSHVEVLKDTEGFKAAWFTANVLSLEDGKAYVCYTELQTDNAEGQLKEWVSLQGEGDKVPKIRTARPVTIMRYEGTRKRRRAAMGDFNWSVGDRVDAWIRDSWCEGIITEKNKKDETELTVHFPAQGETSVVRAWHLRPSLIWKDGEWIEWSNLRENVSASHEGDMPQEKRIKLGSPAAEAKGKDKMLESKGVVELGKSEESRLLDLSENEKLFNVGKNTRNENKPDALRTLRTGLQKEGSRVVIGVPKPGKKRKFMEVSKHYVADRGNKINEPNDSVKFVKYLMPQGSGSRGWKNSTKSSILKEKRVAETKPRGLKTGKPQSVSGRTVPAKDSLSINAVSAPDDGTLTNHSAKVKDSISHAENASGKHNQFDIGSLSSTLGTAEGPILFSSRASSSDGSSKKVSTSNAKSERANKGKLAPAGGKLAKIEEDKIFNGNSAKSTSEVVEPRRSNRRIQPTSRLLEGLQSSLIISKIPSVSHDKGHKSSNRSASRGNNHG</sequence>
<feature type="compositionally biased region" description="Polar residues" evidence="1">
    <location>
        <begin position="2011"/>
        <end position="2020"/>
    </location>
</feature>
<feature type="compositionally biased region" description="Polar residues" evidence="1">
    <location>
        <begin position="2030"/>
        <end position="2046"/>
    </location>
</feature>
<feature type="region of interest" description="Disordered" evidence="1">
    <location>
        <begin position="1863"/>
        <end position="1926"/>
    </location>
</feature>
<dbReference type="PANTHER" id="PTHR48429:SF1">
    <property type="entry name" value="AGENET DOMAIN-CONTAINING PROTEIN"/>
    <property type="match status" value="1"/>
</dbReference>
<feature type="region of interest" description="Disordered" evidence="1">
    <location>
        <begin position="705"/>
        <end position="724"/>
    </location>
</feature>
<feature type="compositionally biased region" description="Basic and acidic residues" evidence="1">
    <location>
        <begin position="1475"/>
        <end position="1504"/>
    </location>
</feature>
<evidence type="ECO:0000259" key="2">
    <source>
        <dbReference type="SMART" id="SM00743"/>
    </source>
</evidence>
<name>A0AAW0LA47_QUESU</name>
<dbReference type="InterPro" id="IPR014002">
    <property type="entry name" value="Agenet_dom_plant"/>
</dbReference>
<evidence type="ECO:0000313" key="4">
    <source>
        <dbReference type="Proteomes" id="UP000237347"/>
    </source>
</evidence>
<protein>
    <recommendedName>
        <fullName evidence="2">Agenet domain-containing protein</fullName>
    </recommendedName>
</protein>
<reference evidence="3 4" key="1">
    <citation type="journal article" date="2018" name="Sci. Data">
        <title>The draft genome sequence of cork oak.</title>
        <authorList>
            <person name="Ramos A.M."/>
            <person name="Usie A."/>
            <person name="Barbosa P."/>
            <person name="Barros P.M."/>
            <person name="Capote T."/>
            <person name="Chaves I."/>
            <person name="Simoes F."/>
            <person name="Abreu I."/>
            <person name="Carrasquinho I."/>
            <person name="Faro C."/>
            <person name="Guimaraes J.B."/>
            <person name="Mendonca D."/>
            <person name="Nobrega F."/>
            <person name="Rodrigues L."/>
            <person name="Saibo N.J.M."/>
            <person name="Varela M.C."/>
            <person name="Egas C."/>
            <person name="Matos J."/>
            <person name="Miguel C.M."/>
            <person name="Oliveira M.M."/>
            <person name="Ricardo C.P."/>
            <person name="Goncalves S."/>
        </authorList>
    </citation>
    <scope>NUCLEOTIDE SEQUENCE [LARGE SCALE GENOMIC DNA]</scope>
    <source>
        <strain evidence="4">cv. HL8</strain>
    </source>
</reference>
<accession>A0AAW0LA47</accession>
<dbReference type="Pfam" id="PF05641">
    <property type="entry name" value="Agenet"/>
    <property type="match status" value="1"/>
</dbReference>
<feature type="domain" description="Agenet" evidence="2">
    <location>
        <begin position="1571"/>
        <end position="1635"/>
    </location>
</feature>